<keyword evidence="3" id="KW-1185">Reference proteome</keyword>
<proteinExistence type="predicted"/>
<name>A0ABS8CXP4_9FIRM</name>
<dbReference type="Proteomes" id="UP001299409">
    <property type="component" value="Unassembled WGS sequence"/>
</dbReference>
<reference evidence="2 3" key="1">
    <citation type="submission" date="2021-10" db="EMBL/GenBank/DDBJ databases">
        <title>Collection of gut derived symbiotic bacterial strains cultured from healthy donors.</title>
        <authorList>
            <person name="Lin H."/>
            <person name="Littmann E."/>
            <person name="Claire K."/>
            <person name="Pamer E."/>
        </authorList>
    </citation>
    <scope>NUCLEOTIDE SEQUENCE [LARGE SCALE GENOMIC DNA]</scope>
    <source>
        <strain evidence="2 3">MSK.17.68</strain>
    </source>
</reference>
<protein>
    <recommendedName>
        <fullName evidence="1">REase associating with pPIWI RE domain-containing protein</fullName>
    </recommendedName>
</protein>
<organism evidence="2 3">
    <name type="scientific">Intestinibacter bartlettii</name>
    <dbReference type="NCBI Taxonomy" id="261299"/>
    <lineage>
        <taxon>Bacteria</taxon>
        <taxon>Bacillati</taxon>
        <taxon>Bacillota</taxon>
        <taxon>Clostridia</taxon>
        <taxon>Peptostreptococcales</taxon>
        <taxon>Peptostreptococcaceae</taxon>
        <taxon>Intestinibacter</taxon>
    </lineage>
</organism>
<evidence type="ECO:0000313" key="3">
    <source>
        <dbReference type="Proteomes" id="UP001299409"/>
    </source>
</evidence>
<feature type="domain" description="REase associating with pPIWI RE" evidence="1">
    <location>
        <begin position="74"/>
        <end position="180"/>
    </location>
</feature>
<gene>
    <name evidence="2" type="ORF">LIP50_08470</name>
</gene>
<dbReference type="EMBL" id="JAJBMB010000007">
    <property type="protein sequence ID" value="MCB5446232.1"/>
    <property type="molecule type" value="Genomic_DNA"/>
</dbReference>
<sequence length="184" mass="22124">MNNAYERLPYSKKKIKICSHCNLVLKEKDNGDLYCISERCSKQTKGFAKIKEIEIAEEIFTLKDSVAYSIYYFGQLEQEIKNILEKYDIEYKLWPEFDKYDFEISIGNKKWAIDAKNVKNYKYIIDDINEMSKLKNEYDNIFYVVPNYKPKYYLETINKNIRDFKYKCITVNRLEEIIKNKGDI</sequence>
<evidence type="ECO:0000259" key="1">
    <source>
        <dbReference type="Pfam" id="PF18154"/>
    </source>
</evidence>
<evidence type="ECO:0000313" key="2">
    <source>
        <dbReference type="EMBL" id="MCB5446232.1"/>
    </source>
</evidence>
<comment type="caution">
    <text evidence="2">The sequence shown here is derived from an EMBL/GenBank/DDBJ whole genome shotgun (WGS) entry which is preliminary data.</text>
</comment>
<dbReference type="RefSeq" id="WP_226924231.1">
    <property type="nucleotide sequence ID" value="NZ_BAABXU010000001.1"/>
</dbReference>
<dbReference type="Pfam" id="PF18154">
    <property type="entry name" value="pPIWI_RE_REase"/>
    <property type="match status" value="1"/>
</dbReference>
<dbReference type="InterPro" id="IPR040828">
    <property type="entry name" value="pPIWI_RE_REase"/>
</dbReference>
<accession>A0ABS8CXP4</accession>